<organism evidence="1 2">
    <name type="scientific">Persea americana</name>
    <name type="common">Avocado</name>
    <dbReference type="NCBI Taxonomy" id="3435"/>
    <lineage>
        <taxon>Eukaryota</taxon>
        <taxon>Viridiplantae</taxon>
        <taxon>Streptophyta</taxon>
        <taxon>Embryophyta</taxon>
        <taxon>Tracheophyta</taxon>
        <taxon>Spermatophyta</taxon>
        <taxon>Magnoliopsida</taxon>
        <taxon>Magnoliidae</taxon>
        <taxon>Laurales</taxon>
        <taxon>Lauraceae</taxon>
        <taxon>Persea</taxon>
    </lineage>
</organism>
<protein>
    <submittedName>
        <fullName evidence="1">Uncharacterized protein</fullName>
    </submittedName>
</protein>
<keyword evidence="2" id="KW-1185">Reference proteome</keyword>
<gene>
    <name evidence="1" type="ORF">MRB53_033641</name>
</gene>
<comment type="caution">
    <text evidence="1">The sequence shown here is derived from an EMBL/GenBank/DDBJ whole genome shotgun (WGS) entry which is preliminary data.</text>
</comment>
<evidence type="ECO:0000313" key="1">
    <source>
        <dbReference type="EMBL" id="KAJ8625111.1"/>
    </source>
</evidence>
<dbReference type="Proteomes" id="UP001234297">
    <property type="component" value="Chromosome 11"/>
</dbReference>
<evidence type="ECO:0000313" key="2">
    <source>
        <dbReference type="Proteomes" id="UP001234297"/>
    </source>
</evidence>
<accession>A0ACC2KVD5</accession>
<reference evidence="1 2" key="1">
    <citation type="journal article" date="2022" name="Hortic Res">
        <title>A haplotype resolved chromosomal level avocado genome allows analysis of novel avocado genes.</title>
        <authorList>
            <person name="Nath O."/>
            <person name="Fletcher S.J."/>
            <person name="Hayward A."/>
            <person name="Shaw L.M."/>
            <person name="Masouleh A.K."/>
            <person name="Furtado A."/>
            <person name="Henry R.J."/>
            <person name="Mitter N."/>
        </authorList>
    </citation>
    <scope>NUCLEOTIDE SEQUENCE [LARGE SCALE GENOMIC DNA]</scope>
    <source>
        <strain evidence="2">cv. Hass</strain>
    </source>
</reference>
<proteinExistence type="predicted"/>
<sequence length="475" mass="53131">MPSTQKRPISVSSSLFRQSRTTTAILLFFFVLTSHGPSTATMAAHQGRKTLLLSSGFSPSTRSGSVAEPVTLQPESFANKIDVPFLANSGDSKQESEVPLPSLVSAGLLLRRRSLIFDDWEGGGRGRGEAADGGQFLCEVPVERRSDDVDVSSLCPNSPFLQQSKGTSEAKSGSLRTYQFIVRSLKRRMWSSPAASTTLSSRMLETSIISFNCRSVYPPTLYVSFPYKPQFIEKNQTCIRSRNRDGNFISCCSSTDADTHMLPSTTPPTKTLVSRKRKRYRKQYPGESKGIVEEMRFVGMKLRNNNNKKGGQGGAEMSEDEEAVPSSSGNDDDDATWQPTTEGFVKYLVDSKLVFETLDRIIDESNHVAYSYFRKTGLERSQGLSKDLEWFSQQNIVIPPPSGQVIGKQVSDKLLDGRELEFYKWEGDVSEMLKDVREKLNKLGDHWTREQKSRCLKETAKSFRFSGQLIRLIIL</sequence>
<name>A0ACC2KVD5_PERAE</name>
<dbReference type="EMBL" id="CM056819">
    <property type="protein sequence ID" value="KAJ8625111.1"/>
    <property type="molecule type" value="Genomic_DNA"/>
</dbReference>